<evidence type="ECO:0000259" key="2">
    <source>
        <dbReference type="Pfam" id="PF03184"/>
    </source>
</evidence>
<dbReference type="Proteomes" id="UP001176961">
    <property type="component" value="Unassembled WGS sequence"/>
</dbReference>
<protein>
    <recommendedName>
        <fullName evidence="2">DDE-1 domain-containing protein</fullName>
    </recommendedName>
</protein>
<dbReference type="Pfam" id="PF03184">
    <property type="entry name" value="DDE_1"/>
    <property type="match status" value="1"/>
</dbReference>
<dbReference type="GO" id="GO:0003676">
    <property type="term" value="F:nucleic acid binding"/>
    <property type="evidence" value="ECO:0007669"/>
    <property type="project" value="InterPro"/>
</dbReference>
<dbReference type="InterPro" id="IPR004875">
    <property type="entry name" value="DDE_SF_endonuclease_dom"/>
</dbReference>
<evidence type="ECO:0000256" key="1">
    <source>
        <dbReference type="SAM" id="MobiDB-lite"/>
    </source>
</evidence>
<dbReference type="AlphaFoldDB" id="A0AA36M9I2"/>
<organism evidence="3 4">
    <name type="scientific">Cylicocyclus nassatus</name>
    <name type="common">Nematode worm</name>
    <dbReference type="NCBI Taxonomy" id="53992"/>
    <lineage>
        <taxon>Eukaryota</taxon>
        <taxon>Metazoa</taxon>
        <taxon>Ecdysozoa</taxon>
        <taxon>Nematoda</taxon>
        <taxon>Chromadorea</taxon>
        <taxon>Rhabditida</taxon>
        <taxon>Rhabditina</taxon>
        <taxon>Rhabditomorpha</taxon>
        <taxon>Strongyloidea</taxon>
        <taxon>Strongylidae</taxon>
        <taxon>Cylicocyclus</taxon>
    </lineage>
</organism>
<comment type="caution">
    <text evidence="3">The sequence shown here is derived from an EMBL/GenBank/DDBJ whole genome shotgun (WGS) entry which is preliminary data.</text>
</comment>
<accession>A0AA36M9I2</accession>
<gene>
    <name evidence="3" type="ORF">CYNAS_LOCUS15559</name>
</gene>
<feature type="region of interest" description="Disordered" evidence="1">
    <location>
        <begin position="110"/>
        <end position="180"/>
    </location>
</feature>
<proteinExistence type="predicted"/>
<feature type="compositionally biased region" description="Basic and acidic residues" evidence="1">
    <location>
        <begin position="112"/>
        <end position="123"/>
    </location>
</feature>
<reference evidence="3" key="1">
    <citation type="submission" date="2023-07" db="EMBL/GenBank/DDBJ databases">
        <authorList>
            <consortium name="CYATHOMIX"/>
        </authorList>
    </citation>
    <scope>NUCLEOTIDE SEQUENCE</scope>
    <source>
        <strain evidence="3">N/A</strain>
    </source>
</reference>
<dbReference type="EMBL" id="CATQJL010000305">
    <property type="protein sequence ID" value="CAJ0603576.1"/>
    <property type="molecule type" value="Genomic_DNA"/>
</dbReference>
<sequence>MVYSKTVDQVEDSTGHEKSNFSVVLSATAAGEKLRPMIIFKKKRVPKDNFPPEVIVRANERGWMNHELMKTWLLEVWNKRKRYVNDPSQSADIGFCKVPSHRRRPRAFQGALKDRGRSRRNDQISKASRRRHQQALQRQSEGGMGAMDGRFSTRHNRRRQEKDDLRRSSSTSLREFQCDY</sequence>
<evidence type="ECO:0000313" key="3">
    <source>
        <dbReference type="EMBL" id="CAJ0603576.1"/>
    </source>
</evidence>
<feature type="domain" description="DDE-1" evidence="2">
    <location>
        <begin position="20"/>
        <end position="82"/>
    </location>
</feature>
<keyword evidence="4" id="KW-1185">Reference proteome</keyword>
<name>A0AA36M9I2_CYLNA</name>
<evidence type="ECO:0000313" key="4">
    <source>
        <dbReference type="Proteomes" id="UP001176961"/>
    </source>
</evidence>